<evidence type="ECO:0000256" key="1">
    <source>
        <dbReference type="SAM" id="SignalP"/>
    </source>
</evidence>
<evidence type="ECO:0000313" key="2">
    <source>
        <dbReference type="EMBL" id="MCA9754334.1"/>
    </source>
</evidence>
<organism evidence="2 3">
    <name type="scientific">Eiseniibacteriota bacterium</name>
    <dbReference type="NCBI Taxonomy" id="2212470"/>
    <lineage>
        <taxon>Bacteria</taxon>
        <taxon>Candidatus Eiseniibacteriota</taxon>
    </lineage>
</organism>
<protein>
    <recommendedName>
        <fullName evidence="4">Lipoprotein</fullName>
    </recommendedName>
</protein>
<comment type="caution">
    <text evidence="2">The sequence shown here is derived from an EMBL/GenBank/DDBJ whole genome shotgun (WGS) entry which is preliminary data.</text>
</comment>
<accession>A0A956NC91</accession>
<dbReference type="AlphaFoldDB" id="A0A956NC91"/>
<keyword evidence="1" id="KW-0732">Signal</keyword>
<feature type="signal peptide" evidence="1">
    <location>
        <begin position="1"/>
        <end position="28"/>
    </location>
</feature>
<name>A0A956NC91_UNCEI</name>
<feature type="chain" id="PRO_5038045259" description="Lipoprotein" evidence="1">
    <location>
        <begin position="29"/>
        <end position="211"/>
    </location>
</feature>
<dbReference type="EMBL" id="JAGQHS010000002">
    <property type="protein sequence ID" value="MCA9754334.1"/>
    <property type="molecule type" value="Genomic_DNA"/>
</dbReference>
<gene>
    <name evidence="2" type="ORF">KDA27_00920</name>
</gene>
<evidence type="ECO:0000313" key="3">
    <source>
        <dbReference type="Proteomes" id="UP000739538"/>
    </source>
</evidence>
<proteinExistence type="predicted"/>
<evidence type="ECO:0008006" key="4">
    <source>
        <dbReference type="Google" id="ProtNLM"/>
    </source>
</evidence>
<reference evidence="2" key="2">
    <citation type="journal article" date="2021" name="Microbiome">
        <title>Successional dynamics and alternative stable states in a saline activated sludge microbial community over 9 years.</title>
        <authorList>
            <person name="Wang Y."/>
            <person name="Ye J."/>
            <person name="Ju F."/>
            <person name="Liu L."/>
            <person name="Boyd J.A."/>
            <person name="Deng Y."/>
            <person name="Parks D.H."/>
            <person name="Jiang X."/>
            <person name="Yin X."/>
            <person name="Woodcroft B.J."/>
            <person name="Tyson G.W."/>
            <person name="Hugenholtz P."/>
            <person name="Polz M.F."/>
            <person name="Zhang T."/>
        </authorList>
    </citation>
    <scope>NUCLEOTIDE SEQUENCE</scope>
    <source>
        <strain evidence="2">HKST-UBA02</strain>
    </source>
</reference>
<sequence>MKLPRIATLGLPALVGLLAVSTAGCLFSPDTKPPKTETSDYLPQTSPANVLDNLVKAYNLKNVEEYAKLFDSTEFTFRFDPIDLQNDTDLPEFWDWTVEYDVTKNMFESDDVRRIELEFQKGPVLPVTEDDGEQVDLTWKKMTVTGVHLEVETNNPADPTDPVIFLVSGDRAKFFFKEYPTELIEDEDGNLNPKWRITEWSDIRVEGRPIS</sequence>
<reference evidence="2" key="1">
    <citation type="submission" date="2020-04" db="EMBL/GenBank/DDBJ databases">
        <authorList>
            <person name="Zhang T."/>
        </authorList>
    </citation>
    <scope>NUCLEOTIDE SEQUENCE</scope>
    <source>
        <strain evidence="2">HKST-UBA02</strain>
    </source>
</reference>
<dbReference type="PROSITE" id="PS51257">
    <property type="entry name" value="PROKAR_LIPOPROTEIN"/>
    <property type="match status" value="1"/>
</dbReference>
<dbReference type="Proteomes" id="UP000739538">
    <property type="component" value="Unassembled WGS sequence"/>
</dbReference>